<dbReference type="InterPro" id="IPR006379">
    <property type="entry name" value="HAD-SF_hydro_IIB"/>
</dbReference>
<dbReference type="Pfam" id="PF08282">
    <property type="entry name" value="Hydrolase_3"/>
    <property type="match status" value="1"/>
</dbReference>
<dbReference type="InterPro" id="IPR023214">
    <property type="entry name" value="HAD_sf"/>
</dbReference>
<evidence type="ECO:0000313" key="2">
    <source>
        <dbReference type="Proteomes" id="UP000265643"/>
    </source>
</evidence>
<dbReference type="RefSeq" id="WP_170141716.1">
    <property type="nucleotide sequence ID" value="NZ_BHGK01000001.1"/>
</dbReference>
<keyword evidence="2" id="KW-1185">Reference proteome</keyword>
<accession>A0A391P618</accession>
<comment type="caution">
    <text evidence="1">The sequence shown here is derived from an EMBL/GenBank/DDBJ whole genome shotgun (WGS) entry which is preliminary data.</text>
</comment>
<dbReference type="Gene3D" id="3.30.1240.10">
    <property type="match status" value="1"/>
</dbReference>
<dbReference type="SFLD" id="SFLDS00003">
    <property type="entry name" value="Haloacid_Dehalogenase"/>
    <property type="match status" value="1"/>
</dbReference>
<dbReference type="PANTHER" id="PTHR10000">
    <property type="entry name" value="PHOSPHOSERINE PHOSPHATASE"/>
    <property type="match status" value="1"/>
</dbReference>
<dbReference type="SFLD" id="SFLDG01140">
    <property type="entry name" value="C2.B:_Phosphomannomutase_and_P"/>
    <property type="match status" value="1"/>
</dbReference>
<proteinExistence type="predicted"/>
<evidence type="ECO:0000313" key="1">
    <source>
        <dbReference type="EMBL" id="GCA67726.1"/>
    </source>
</evidence>
<dbReference type="GO" id="GO:0005829">
    <property type="term" value="C:cytosol"/>
    <property type="evidence" value="ECO:0007669"/>
    <property type="project" value="TreeGrafter"/>
</dbReference>
<dbReference type="EMBL" id="BHGK01000001">
    <property type="protein sequence ID" value="GCA67726.1"/>
    <property type="molecule type" value="Genomic_DNA"/>
</dbReference>
<dbReference type="Proteomes" id="UP000265643">
    <property type="component" value="Unassembled WGS sequence"/>
</dbReference>
<dbReference type="NCBIfam" id="TIGR01484">
    <property type="entry name" value="HAD-SF-IIB"/>
    <property type="match status" value="1"/>
</dbReference>
<dbReference type="GO" id="GO:0000287">
    <property type="term" value="F:magnesium ion binding"/>
    <property type="evidence" value="ECO:0007669"/>
    <property type="project" value="TreeGrafter"/>
</dbReference>
<dbReference type="NCBIfam" id="TIGR00099">
    <property type="entry name" value="Cof-subfamily"/>
    <property type="match status" value="1"/>
</dbReference>
<dbReference type="GO" id="GO:0016791">
    <property type="term" value="F:phosphatase activity"/>
    <property type="evidence" value="ECO:0007669"/>
    <property type="project" value="TreeGrafter"/>
</dbReference>
<name>A0A391P618_9FIRM</name>
<reference evidence="2" key="1">
    <citation type="submission" date="2018-09" db="EMBL/GenBank/DDBJ databases">
        <title>Draft Genome Sequence of Mediterraneibacter sp. KCTC 15684.</title>
        <authorList>
            <person name="Kim J.S."/>
            <person name="Han K.I."/>
            <person name="Suh M.K."/>
            <person name="Lee K.C."/>
            <person name="Eom M.K."/>
            <person name="Lee J.H."/>
            <person name="Park S.H."/>
            <person name="Kang S.W."/>
            <person name="Park J.E."/>
            <person name="Oh B.S."/>
            <person name="Yu S.Y."/>
            <person name="Choi S.H."/>
            <person name="Lee D.H."/>
            <person name="Yoon H."/>
            <person name="Kim B."/>
            <person name="Yang S.J."/>
            <person name="Lee J.S."/>
        </authorList>
    </citation>
    <scope>NUCLEOTIDE SEQUENCE [LARGE SCALE GENOMIC DNA]</scope>
    <source>
        <strain evidence="2">KCTC 15684</strain>
    </source>
</reference>
<dbReference type="Gene3D" id="3.40.50.1000">
    <property type="entry name" value="HAD superfamily/HAD-like"/>
    <property type="match status" value="1"/>
</dbReference>
<dbReference type="PANTHER" id="PTHR10000:SF53">
    <property type="entry name" value="5-AMINO-6-(5-PHOSPHO-D-RIBITYLAMINO)URACIL PHOSPHATASE YBJI-RELATED"/>
    <property type="match status" value="1"/>
</dbReference>
<dbReference type="InterPro" id="IPR000150">
    <property type="entry name" value="Cof"/>
</dbReference>
<gene>
    <name evidence="1" type="ORF">KGMB01110_21620</name>
</gene>
<dbReference type="AlphaFoldDB" id="A0A391P618"/>
<organism evidence="1 2">
    <name type="scientific">Mediterraneibacter butyricigenes</name>
    <dbReference type="NCBI Taxonomy" id="2316025"/>
    <lineage>
        <taxon>Bacteria</taxon>
        <taxon>Bacillati</taxon>
        <taxon>Bacillota</taxon>
        <taxon>Clostridia</taxon>
        <taxon>Lachnospirales</taxon>
        <taxon>Lachnospiraceae</taxon>
        <taxon>Mediterraneibacter</taxon>
    </lineage>
</organism>
<dbReference type="SUPFAM" id="SSF56784">
    <property type="entry name" value="HAD-like"/>
    <property type="match status" value="1"/>
</dbReference>
<dbReference type="InterPro" id="IPR036412">
    <property type="entry name" value="HAD-like_sf"/>
</dbReference>
<sequence>MLRLIASDLDGTLLRNGAQTLPEETVPLIRQLLDKGIYFATATGRQYHNLQILFAPIKDRIFYITENGSLVFADGKVIARGGFSQDLSQRILTDLSQEPGIETMVSTERCCYICDRSKAFQYHVLHELKNKTTVCKDLLHIPEPVIKIAIYDTTQNDASLEKILQRYKSAYRGELKVVTSGNSWIDFIAPNANKGTALQALLDYLHLTPEECMVFGDQYNDLEMLKLAGTSYAMTTCAPGVEKYADYQTDTVEEILKELLDQLDR</sequence>
<protein>
    <submittedName>
        <fullName evidence="1">Haloacid dehalogenase</fullName>
    </submittedName>
</protein>